<name>K9DIW9_9BURK</name>
<evidence type="ECO:0000313" key="4">
    <source>
        <dbReference type="Proteomes" id="UP000009874"/>
    </source>
</evidence>
<dbReference type="EMBL" id="AGZI01000017">
    <property type="protein sequence ID" value="EKU83216.1"/>
    <property type="molecule type" value="Genomic_DNA"/>
</dbReference>
<feature type="coiled-coil region" evidence="1">
    <location>
        <begin position="580"/>
        <end position="607"/>
    </location>
</feature>
<evidence type="ECO:0000259" key="2">
    <source>
        <dbReference type="Pfam" id="PF13946"/>
    </source>
</evidence>
<comment type="caution">
    <text evidence="3">The sequence shown here is derived from an EMBL/GenBank/DDBJ whole genome shotgun (WGS) entry which is preliminary data.</text>
</comment>
<gene>
    <name evidence="3" type="ORF">HMPREF9710_01614</name>
</gene>
<accession>K9DIW9</accession>
<dbReference type="InterPro" id="IPR038255">
    <property type="entry name" value="PBS_linker_sf"/>
</dbReference>
<dbReference type="AlphaFoldDB" id="K9DIW9"/>
<evidence type="ECO:0000256" key="1">
    <source>
        <dbReference type="SAM" id="Coils"/>
    </source>
</evidence>
<dbReference type="eggNOG" id="COG0823">
    <property type="taxonomic scope" value="Bacteria"/>
</dbReference>
<dbReference type="Proteomes" id="UP000009874">
    <property type="component" value="Unassembled WGS sequence"/>
</dbReference>
<sequence>MAVVATHVAAVQQLYVAYFGRPADPSGLDYWTNIVKAQGKTDAVSATFATSPEYKAAFAGMTNTQIVNKIYSNLFNRAADPVGRDYWVDLLNKGTIKVDFIVADVARAALTTDKESIENKVAAATAFTNALDTAAEIAGYSGDKALALAKAFISSVTTDASLKAAIATAALNASVAAVVEAGTPFSLQGALAKLVAAQDAKSGILADLADDNAAVADQLDASGVTGTPTTAQILAAIAAIDKAGDTGMNGLIAGFASLTAAQQTARIASTEADNTAALRTQATTLDTRTKALDAVSNLSTAYKNYKSAVATEDAANKAAALSLTAETKAIKDVGTLNGGALASIVEAGAVTGYEFTPATGAAVGLIELNSAGTAFVLASGVTEAKYKGVTVALAAINKSVTTHKTLDKAREDLSTATLAADILDSADSGARLKAVGSAFVFAKLGTDALPTYQQILAEDKSFQSQLDARDALVGGGKGSYATGITALSTDVDTLMKTGTPTVEALKARLDTAVTAKLITAAQATDIAGKFGTTTEAIAAVNKALAGVNVAAQYKTFDDARSALLSAEASETGIGTRVGQLEAAQGALDATNAKIKALAEAVVAYEAAQSLNSVVEAADATIAAARKIITDKGYAAPVTLEQSVTLATAKDDVYLAGATKVSVHNFGSQGDDYLYVGAGLTYNRTEIGSGTGQTALNKAGDDKVLEFFLQQSGNDVIVHIESKAFGSTSGAAANITAITLVGVDLDDLAIRDGIISI</sequence>
<evidence type="ECO:0000313" key="3">
    <source>
        <dbReference type="EMBL" id="EKU83216.1"/>
    </source>
</evidence>
<feature type="domain" description="DUF4214" evidence="2">
    <location>
        <begin position="47"/>
        <end position="97"/>
    </location>
</feature>
<dbReference type="InterPro" id="IPR025282">
    <property type="entry name" value="DUF4214"/>
</dbReference>
<protein>
    <recommendedName>
        <fullName evidence="2">DUF4214 domain-containing protein</fullName>
    </recommendedName>
</protein>
<keyword evidence="1" id="KW-0175">Coiled coil</keyword>
<dbReference type="HOGENOM" id="CLU_368344_0_0_4"/>
<dbReference type="Pfam" id="PF13946">
    <property type="entry name" value="DUF4214"/>
    <property type="match status" value="1"/>
</dbReference>
<reference evidence="3 4" key="1">
    <citation type="submission" date="2012-09" db="EMBL/GenBank/DDBJ databases">
        <title>The Genome Sequence of Massilia timonae CCUG 45783.</title>
        <authorList>
            <consortium name="The Broad Institute Genome Sequencing Platform"/>
            <person name="Earl A."/>
            <person name="Ward D."/>
            <person name="Feldgarden M."/>
            <person name="Gevers D."/>
            <person name="Huys G."/>
            <person name="Walker B."/>
            <person name="Young S.K."/>
            <person name="Zeng Q."/>
            <person name="Gargeya S."/>
            <person name="Fitzgerald M."/>
            <person name="Haas B."/>
            <person name="Abouelleil A."/>
            <person name="Alvarado L."/>
            <person name="Arachchi H.M."/>
            <person name="Berlin A.M."/>
            <person name="Chapman S.B."/>
            <person name="Goldberg J."/>
            <person name="Griggs A."/>
            <person name="Gujja S."/>
            <person name="Hansen M."/>
            <person name="Howarth C."/>
            <person name="Imamovic A."/>
            <person name="Larimer J."/>
            <person name="McCowen C."/>
            <person name="Montmayeur A."/>
            <person name="Murphy C."/>
            <person name="Neiman D."/>
            <person name="Pearson M."/>
            <person name="Priest M."/>
            <person name="Roberts A."/>
            <person name="Saif S."/>
            <person name="Shea T."/>
            <person name="Sisk P."/>
            <person name="Sykes S."/>
            <person name="Wortman J."/>
            <person name="Nusbaum C."/>
            <person name="Birren B."/>
        </authorList>
    </citation>
    <scope>NUCLEOTIDE SEQUENCE [LARGE SCALE GENOMIC DNA]</scope>
    <source>
        <strain evidence="3 4">CCUG 45783</strain>
    </source>
</reference>
<dbReference type="OrthoDB" id="8749115at2"/>
<dbReference type="Gene3D" id="1.10.3130.20">
    <property type="entry name" value="Phycobilisome linker domain"/>
    <property type="match status" value="1"/>
</dbReference>
<dbReference type="RefSeq" id="WP_005665489.1">
    <property type="nucleotide sequence ID" value="NZ_JH992922.1"/>
</dbReference>
<keyword evidence="4" id="KW-1185">Reference proteome</keyword>
<proteinExistence type="predicted"/>
<dbReference type="PATRIC" id="fig|883126.3.peg.1639"/>
<organism evidence="3 4">
    <name type="scientific">Massilia timonae CCUG 45783</name>
    <dbReference type="NCBI Taxonomy" id="883126"/>
    <lineage>
        <taxon>Bacteria</taxon>
        <taxon>Pseudomonadati</taxon>
        <taxon>Pseudomonadota</taxon>
        <taxon>Betaproteobacteria</taxon>
        <taxon>Burkholderiales</taxon>
        <taxon>Oxalobacteraceae</taxon>
        <taxon>Telluria group</taxon>
        <taxon>Massilia</taxon>
    </lineage>
</organism>